<sequence length="133" mass="14901">MAPEYLNRGQISAKSDVYSFGIVLLEMINGKRNNSFEGEGIAAFAWKIWTEGRPEVIIDPLLVENPNNEIIKLIQTGLLCVQENATKRPTMSTVIVGLAVRTSPFLYLRLLFSQVAIPNLKRVQCQLAMYSQS</sequence>
<evidence type="ECO:0000313" key="7">
    <source>
        <dbReference type="EMBL" id="CAH8387127.1"/>
    </source>
</evidence>
<dbReference type="PANTHER" id="PTHR27002:SF1008">
    <property type="entry name" value="CYSTEINE-RICH RECEPTOR-LIKE PROTEIN KINASE 40-RELATED"/>
    <property type="match status" value="1"/>
</dbReference>
<dbReference type="InterPro" id="IPR011009">
    <property type="entry name" value="Kinase-like_dom_sf"/>
</dbReference>
<dbReference type="EMBL" id="CAKOAT010740709">
    <property type="protein sequence ID" value="CAH8387127.1"/>
    <property type="molecule type" value="Genomic_DNA"/>
</dbReference>
<gene>
    <name evidence="7" type="ORF">ERUC_LOCUS39610</name>
</gene>
<keyword evidence="5" id="KW-0067">ATP-binding</keyword>
<proteinExistence type="predicted"/>
<evidence type="ECO:0000256" key="4">
    <source>
        <dbReference type="ARBA" id="ARBA00022777"/>
    </source>
</evidence>
<dbReference type="SUPFAM" id="SSF56112">
    <property type="entry name" value="Protein kinase-like (PK-like)"/>
    <property type="match status" value="1"/>
</dbReference>
<evidence type="ECO:0000256" key="3">
    <source>
        <dbReference type="ARBA" id="ARBA00022741"/>
    </source>
</evidence>
<dbReference type="GO" id="GO:0005524">
    <property type="term" value="F:ATP binding"/>
    <property type="evidence" value="ECO:0007669"/>
    <property type="project" value="UniProtKB-KW"/>
</dbReference>
<feature type="domain" description="Protein kinase" evidence="6">
    <location>
        <begin position="1"/>
        <end position="106"/>
    </location>
</feature>
<keyword evidence="2" id="KW-0808">Transferase</keyword>
<accession>A0ABC8LUT8</accession>
<dbReference type="InterPro" id="IPR001245">
    <property type="entry name" value="Ser-Thr/Tyr_kinase_cat_dom"/>
</dbReference>
<dbReference type="PROSITE" id="PS50011">
    <property type="entry name" value="PROTEIN_KINASE_DOM"/>
    <property type="match status" value="1"/>
</dbReference>
<reference evidence="7 8" key="1">
    <citation type="submission" date="2022-03" db="EMBL/GenBank/DDBJ databases">
        <authorList>
            <person name="Macdonald S."/>
            <person name="Ahmed S."/>
            <person name="Newling K."/>
        </authorList>
    </citation>
    <scope>NUCLEOTIDE SEQUENCE [LARGE SCALE GENOMIC DNA]</scope>
</reference>
<dbReference type="AlphaFoldDB" id="A0ABC8LUT8"/>
<organism evidence="7 8">
    <name type="scientific">Eruca vesicaria subsp. sativa</name>
    <name type="common">Garden rocket</name>
    <name type="synonym">Eruca sativa</name>
    <dbReference type="NCBI Taxonomy" id="29727"/>
    <lineage>
        <taxon>Eukaryota</taxon>
        <taxon>Viridiplantae</taxon>
        <taxon>Streptophyta</taxon>
        <taxon>Embryophyta</taxon>
        <taxon>Tracheophyta</taxon>
        <taxon>Spermatophyta</taxon>
        <taxon>Magnoliopsida</taxon>
        <taxon>eudicotyledons</taxon>
        <taxon>Gunneridae</taxon>
        <taxon>Pentapetalae</taxon>
        <taxon>rosids</taxon>
        <taxon>malvids</taxon>
        <taxon>Brassicales</taxon>
        <taxon>Brassicaceae</taxon>
        <taxon>Brassiceae</taxon>
        <taxon>Eruca</taxon>
    </lineage>
</organism>
<keyword evidence="4" id="KW-0418">Kinase</keyword>
<evidence type="ECO:0000256" key="5">
    <source>
        <dbReference type="ARBA" id="ARBA00022840"/>
    </source>
</evidence>
<evidence type="ECO:0000256" key="2">
    <source>
        <dbReference type="ARBA" id="ARBA00022679"/>
    </source>
</evidence>
<evidence type="ECO:0000259" key="6">
    <source>
        <dbReference type="PROSITE" id="PS50011"/>
    </source>
</evidence>
<dbReference type="InterPro" id="IPR000719">
    <property type="entry name" value="Prot_kinase_dom"/>
</dbReference>
<dbReference type="PANTHER" id="PTHR27002">
    <property type="entry name" value="RECEPTOR-LIKE SERINE/THREONINE-PROTEIN KINASE SD1-8"/>
    <property type="match status" value="1"/>
</dbReference>
<dbReference type="GO" id="GO:0004674">
    <property type="term" value="F:protein serine/threonine kinase activity"/>
    <property type="evidence" value="ECO:0007669"/>
    <property type="project" value="UniProtKB-KW"/>
</dbReference>
<protein>
    <recommendedName>
        <fullName evidence="6">Protein kinase domain-containing protein</fullName>
    </recommendedName>
</protein>
<comment type="caution">
    <text evidence="7">The sequence shown here is derived from an EMBL/GenBank/DDBJ whole genome shotgun (WGS) entry which is preliminary data.</text>
</comment>
<dbReference type="Pfam" id="PF07714">
    <property type="entry name" value="PK_Tyr_Ser-Thr"/>
    <property type="match status" value="1"/>
</dbReference>
<keyword evidence="3" id="KW-0547">Nucleotide-binding</keyword>
<dbReference type="Proteomes" id="UP001642260">
    <property type="component" value="Unassembled WGS sequence"/>
</dbReference>
<name>A0ABC8LUT8_ERUVS</name>
<keyword evidence="1" id="KW-0723">Serine/threonine-protein kinase</keyword>
<dbReference type="Gene3D" id="1.10.510.10">
    <property type="entry name" value="Transferase(Phosphotransferase) domain 1"/>
    <property type="match status" value="1"/>
</dbReference>
<evidence type="ECO:0000256" key="1">
    <source>
        <dbReference type="ARBA" id="ARBA00022527"/>
    </source>
</evidence>
<evidence type="ECO:0000313" key="8">
    <source>
        <dbReference type="Proteomes" id="UP001642260"/>
    </source>
</evidence>
<keyword evidence="8" id="KW-1185">Reference proteome</keyword>